<feature type="binding site" evidence="14">
    <location>
        <position position="177"/>
    </location>
    <ligand>
        <name>ATP</name>
        <dbReference type="ChEBI" id="CHEBI:30616"/>
    </ligand>
</feature>
<comment type="catalytic activity">
    <reaction evidence="12">
        <text>L-threonyl-[protein] + ATP = O-phospho-L-threonyl-[protein] + ADP + H(+)</text>
        <dbReference type="Rhea" id="RHEA:46608"/>
        <dbReference type="Rhea" id="RHEA-COMP:11060"/>
        <dbReference type="Rhea" id="RHEA-COMP:11605"/>
        <dbReference type="ChEBI" id="CHEBI:15378"/>
        <dbReference type="ChEBI" id="CHEBI:30013"/>
        <dbReference type="ChEBI" id="CHEBI:30616"/>
        <dbReference type="ChEBI" id="CHEBI:61977"/>
        <dbReference type="ChEBI" id="CHEBI:456216"/>
        <dbReference type="EC" id="2.7.11.1"/>
    </reaction>
</comment>
<dbReference type="Gene3D" id="2.60.40.10">
    <property type="entry name" value="Immunoglobulins"/>
    <property type="match status" value="1"/>
</dbReference>
<evidence type="ECO:0000313" key="17">
    <source>
        <dbReference type="EMBL" id="CDJ39708.1"/>
    </source>
</evidence>
<dbReference type="OrthoDB" id="40902at2759"/>
<dbReference type="SUPFAM" id="SSF49452">
    <property type="entry name" value="Starch-binding domain-like"/>
    <property type="match status" value="1"/>
</dbReference>
<comment type="similarity">
    <text evidence="11">Belongs to the protein kinase superfamily. Ser/Thr protein kinase family. CDPK subfamily.</text>
</comment>
<dbReference type="Proteomes" id="UP000030747">
    <property type="component" value="Unassembled WGS sequence"/>
</dbReference>
<proteinExistence type="inferred from homology"/>
<protein>
    <recommendedName>
        <fullName evidence="2">non-specific serine/threonine protein kinase</fullName>
        <ecNumber evidence="2">2.7.11.1</ecNumber>
    </recommendedName>
</protein>
<evidence type="ECO:0000256" key="10">
    <source>
        <dbReference type="ARBA" id="ARBA00022840"/>
    </source>
</evidence>
<dbReference type="GO" id="GO:0046872">
    <property type="term" value="F:metal ion binding"/>
    <property type="evidence" value="ECO:0007669"/>
    <property type="project" value="UniProtKB-KW"/>
</dbReference>
<dbReference type="PROSITE" id="PS00107">
    <property type="entry name" value="PROTEIN_KINASE_ATP"/>
    <property type="match status" value="1"/>
</dbReference>
<keyword evidence="8" id="KW-0418">Kinase</keyword>
<evidence type="ECO:0000256" key="4">
    <source>
        <dbReference type="ARBA" id="ARBA00022679"/>
    </source>
</evidence>
<dbReference type="RefSeq" id="XP_013230461.1">
    <property type="nucleotide sequence ID" value="XM_013375007.1"/>
</dbReference>
<dbReference type="Gene3D" id="1.10.510.10">
    <property type="entry name" value="Transferase(Phosphotransferase) domain 1"/>
    <property type="match status" value="1"/>
</dbReference>
<dbReference type="GO" id="GO:0004674">
    <property type="term" value="F:protein serine/threonine kinase activity"/>
    <property type="evidence" value="ECO:0007669"/>
    <property type="project" value="UniProtKB-KW"/>
</dbReference>
<keyword evidence="9" id="KW-0106">Calcium</keyword>
<dbReference type="FunFam" id="3.30.200.20:FF:000315">
    <property type="entry name" value="Calcium-dependent protein kinase 3"/>
    <property type="match status" value="1"/>
</dbReference>
<evidence type="ECO:0000256" key="11">
    <source>
        <dbReference type="ARBA" id="ARBA00024334"/>
    </source>
</evidence>
<dbReference type="SMART" id="SM00220">
    <property type="entry name" value="S_TKc"/>
    <property type="match status" value="1"/>
</dbReference>
<dbReference type="AlphaFoldDB" id="U6KS10"/>
<dbReference type="PANTHER" id="PTHR24349">
    <property type="entry name" value="SERINE/THREONINE-PROTEIN KINASE"/>
    <property type="match status" value="1"/>
</dbReference>
<accession>U6KS10</accession>
<comment type="catalytic activity">
    <reaction evidence="13">
        <text>L-seryl-[protein] + ATP = O-phospho-L-seryl-[protein] + ADP + H(+)</text>
        <dbReference type="Rhea" id="RHEA:17989"/>
        <dbReference type="Rhea" id="RHEA-COMP:9863"/>
        <dbReference type="Rhea" id="RHEA-COMP:11604"/>
        <dbReference type="ChEBI" id="CHEBI:15378"/>
        <dbReference type="ChEBI" id="CHEBI:29999"/>
        <dbReference type="ChEBI" id="CHEBI:30616"/>
        <dbReference type="ChEBI" id="CHEBI:83421"/>
        <dbReference type="ChEBI" id="CHEBI:456216"/>
        <dbReference type="EC" id="2.7.11.1"/>
    </reaction>
</comment>
<reference evidence="17" key="2">
    <citation type="submission" date="2013-10" db="EMBL/GenBank/DDBJ databases">
        <authorList>
            <person name="Aslett M."/>
        </authorList>
    </citation>
    <scope>NUCLEOTIDE SEQUENCE [LARGE SCALE GENOMIC DNA]</scope>
    <source>
        <strain evidence="17">Houghton</strain>
    </source>
</reference>
<dbReference type="InterPro" id="IPR002044">
    <property type="entry name" value="CBM20"/>
</dbReference>
<dbReference type="GO" id="GO:2001070">
    <property type="term" value="F:starch binding"/>
    <property type="evidence" value="ECO:0007669"/>
    <property type="project" value="InterPro"/>
</dbReference>
<evidence type="ECO:0000256" key="7">
    <source>
        <dbReference type="ARBA" id="ARBA00022741"/>
    </source>
</evidence>
<sequence length="277" mass="29965">MLEALWECRCAATRPGDLLALVGSHERLGHWSPHKAVVLTTDAASFPTWRTGPLAFAGPPRGPLSLEYKFLILRAGGGVEWEALSSNRSASLPADSVSHIQNVWGSLAGRRGDTAGSADEAGGGGLRPALKRSAFILANTGPISDYYLMDKTIGRGTWGEVKLVVDKQTKARRAAKKIPKCYIEDAERFRQEIEIMKALDHPNIVRLFETFEDASAFYLVMEFCGGGELFDRLLAAGALTERLACAVMRQVRLLLLRCCCCCAPAALLLPSCCAPAA</sequence>
<comment type="cofactor">
    <cofactor evidence="1">
        <name>Mg(2+)</name>
        <dbReference type="ChEBI" id="CHEBI:18420"/>
    </cofactor>
</comment>
<gene>
    <name evidence="17" type="ORF">ETH_00038830</name>
</gene>
<evidence type="ECO:0000256" key="6">
    <source>
        <dbReference type="ARBA" id="ARBA00022737"/>
    </source>
</evidence>
<evidence type="ECO:0000256" key="5">
    <source>
        <dbReference type="ARBA" id="ARBA00022723"/>
    </source>
</evidence>
<dbReference type="Pfam" id="PF00069">
    <property type="entry name" value="Pkinase"/>
    <property type="match status" value="1"/>
</dbReference>
<keyword evidence="3" id="KW-0723">Serine/threonine-protein kinase</keyword>
<evidence type="ECO:0000256" key="12">
    <source>
        <dbReference type="ARBA" id="ARBA00047899"/>
    </source>
</evidence>
<dbReference type="GO" id="GO:0005524">
    <property type="term" value="F:ATP binding"/>
    <property type="evidence" value="ECO:0007669"/>
    <property type="project" value="UniProtKB-UniRule"/>
</dbReference>
<evidence type="ECO:0000256" key="9">
    <source>
        <dbReference type="ARBA" id="ARBA00022837"/>
    </source>
</evidence>
<keyword evidence="4" id="KW-0808">Transferase</keyword>
<feature type="domain" description="Protein kinase" evidence="15">
    <location>
        <begin position="147"/>
        <end position="277"/>
    </location>
</feature>
<dbReference type="VEuPathDB" id="ToxoDB:ETH_00038830"/>
<dbReference type="InterPro" id="IPR050205">
    <property type="entry name" value="CDPK_Ser/Thr_kinases"/>
</dbReference>
<dbReference type="InterPro" id="IPR013784">
    <property type="entry name" value="Carb-bd-like_fold"/>
</dbReference>
<name>U6KS10_EIMTE</name>
<dbReference type="InterPro" id="IPR017441">
    <property type="entry name" value="Protein_kinase_ATP_BS"/>
</dbReference>
<dbReference type="PROSITE" id="PS50011">
    <property type="entry name" value="PROTEIN_KINASE_DOM"/>
    <property type="match status" value="1"/>
</dbReference>
<dbReference type="GeneID" id="25256807"/>
<evidence type="ECO:0000256" key="3">
    <source>
        <dbReference type="ARBA" id="ARBA00022527"/>
    </source>
</evidence>
<keyword evidence="5" id="KW-0479">Metal-binding</keyword>
<evidence type="ECO:0000259" key="15">
    <source>
        <dbReference type="PROSITE" id="PS50011"/>
    </source>
</evidence>
<evidence type="ECO:0000256" key="8">
    <source>
        <dbReference type="ARBA" id="ARBA00022777"/>
    </source>
</evidence>
<dbReference type="PROSITE" id="PS51166">
    <property type="entry name" value="CBM20"/>
    <property type="match status" value="1"/>
</dbReference>
<reference evidence="17" key="1">
    <citation type="submission" date="2013-10" db="EMBL/GenBank/DDBJ databases">
        <title>Genomic analysis of the causative agents of coccidiosis in chickens.</title>
        <authorList>
            <person name="Reid A.J."/>
            <person name="Blake D."/>
            <person name="Billington K."/>
            <person name="Browne H."/>
            <person name="Dunn M."/>
            <person name="Hung S."/>
            <person name="Kawahara F."/>
            <person name="Miranda-Saavedra D."/>
            <person name="Mourier T."/>
            <person name="Nagra H."/>
            <person name="Otto T.D."/>
            <person name="Rawlings N."/>
            <person name="Sanchez A."/>
            <person name="Sanders M."/>
            <person name="Subramaniam C."/>
            <person name="Tay Y."/>
            <person name="Dear P."/>
            <person name="Doerig C."/>
            <person name="Gruber A."/>
            <person name="Parkinson J."/>
            <person name="Shirley M."/>
            <person name="Wan K.L."/>
            <person name="Berriman M."/>
            <person name="Tomley F."/>
            <person name="Pain A."/>
        </authorList>
    </citation>
    <scope>NUCLEOTIDE SEQUENCE [LARGE SCALE GENOMIC DNA]</scope>
    <source>
        <strain evidence="17">Houghton</strain>
    </source>
</reference>
<keyword evidence="7 14" id="KW-0547">Nucleotide-binding</keyword>
<organism evidence="17 18">
    <name type="scientific">Eimeria tenella</name>
    <name type="common">Coccidian parasite</name>
    <dbReference type="NCBI Taxonomy" id="5802"/>
    <lineage>
        <taxon>Eukaryota</taxon>
        <taxon>Sar</taxon>
        <taxon>Alveolata</taxon>
        <taxon>Apicomplexa</taxon>
        <taxon>Conoidasida</taxon>
        <taxon>Coccidia</taxon>
        <taxon>Eucoccidiorida</taxon>
        <taxon>Eimeriorina</taxon>
        <taxon>Eimeriidae</taxon>
        <taxon>Eimeria</taxon>
    </lineage>
</organism>
<keyword evidence="18" id="KW-1185">Reference proteome</keyword>
<feature type="non-terminal residue" evidence="17">
    <location>
        <position position="277"/>
    </location>
</feature>
<keyword evidence="10 14" id="KW-0067">ATP-binding</keyword>
<feature type="domain" description="CBM20" evidence="16">
    <location>
        <begin position="1"/>
        <end position="106"/>
    </location>
</feature>
<evidence type="ECO:0000256" key="14">
    <source>
        <dbReference type="PROSITE-ProRule" id="PRU10141"/>
    </source>
</evidence>
<dbReference type="Pfam" id="PF00686">
    <property type="entry name" value="CBM_20"/>
    <property type="match status" value="1"/>
</dbReference>
<dbReference type="InterPro" id="IPR011009">
    <property type="entry name" value="Kinase-like_dom_sf"/>
</dbReference>
<dbReference type="InterPro" id="IPR013783">
    <property type="entry name" value="Ig-like_fold"/>
</dbReference>
<evidence type="ECO:0000256" key="13">
    <source>
        <dbReference type="ARBA" id="ARBA00048679"/>
    </source>
</evidence>
<dbReference type="SUPFAM" id="SSF56112">
    <property type="entry name" value="Protein kinase-like (PK-like)"/>
    <property type="match status" value="1"/>
</dbReference>
<dbReference type="EC" id="2.7.11.1" evidence="2"/>
<dbReference type="InterPro" id="IPR000719">
    <property type="entry name" value="Prot_kinase_dom"/>
</dbReference>
<evidence type="ECO:0000256" key="1">
    <source>
        <dbReference type="ARBA" id="ARBA00001946"/>
    </source>
</evidence>
<keyword evidence="6" id="KW-0677">Repeat</keyword>
<dbReference type="SMART" id="SM01065">
    <property type="entry name" value="CBM_2"/>
    <property type="match status" value="1"/>
</dbReference>
<evidence type="ECO:0000313" key="18">
    <source>
        <dbReference type="Proteomes" id="UP000030747"/>
    </source>
</evidence>
<dbReference type="EMBL" id="HG674623">
    <property type="protein sequence ID" value="CDJ39708.1"/>
    <property type="molecule type" value="Genomic_DNA"/>
</dbReference>
<evidence type="ECO:0000259" key="16">
    <source>
        <dbReference type="PROSITE" id="PS51166"/>
    </source>
</evidence>
<dbReference type="CDD" id="cd05467">
    <property type="entry name" value="CBM20"/>
    <property type="match status" value="1"/>
</dbReference>
<evidence type="ECO:0000256" key="2">
    <source>
        <dbReference type="ARBA" id="ARBA00012513"/>
    </source>
</evidence>
<dbReference type="VEuPathDB" id="ToxoDB:ETH2_1030400"/>